<sequence length="125" mass="14076">MGAVKQAVKRFKLLLTARSKLASLTPPSLSSVQKHCWRYLLREPCQPRQTRGNYKGVTSVEDVIMSLWIYEAKDKKKRQFAGISSKTSVRFIQKGDTVLGSKLSGTTAESRKKDFGSRRITLLEA</sequence>
<proteinExistence type="predicted"/>
<reference evidence="1 2" key="1">
    <citation type="submission" date="2021-06" db="EMBL/GenBank/DDBJ databases">
        <title>Caerostris extrusa draft genome.</title>
        <authorList>
            <person name="Kono N."/>
            <person name="Arakawa K."/>
        </authorList>
    </citation>
    <scope>NUCLEOTIDE SEQUENCE [LARGE SCALE GENOMIC DNA]</scope>
</reference>
<gene>
    <name evidence="1" type="ORF">CEXT_619411</name>
</gene>
<protein>
    <submittedName>
        <fullName evidence="1">Uncharacterized protein</fullName>
    </submittedName>
</protein>
<accession>A0AAV4Y8F2</accession>
<comment type="caution">
    <text evidence="1">The sequence shown here is derived from an EMBL/GenBank/DDBJ whole genome shotgun (WGS) entry which is preliminary data.</text>
</comment>
<keyword evidence="2" id="KW-1185">Reference proteome</keyword>
<dbReference type="EMBL" id="BPLR01018811">
    <property type="protein sequence ID" value="GIZ02424.1"/>
    <property type="molecule type" value="Genomic_DNA"/>
</dbReference>
<dbReference type="AlphaFoldDB" id="A0AAV4Y8F2"/>
<evidence type="ECO:0000313" key="1">
    <source>
        <dbReference type="EMBL" id="GIZ02424.1"/>
    </source>
</evidence>
<organism evidence="1 2">
    <name type="scientific">Caerostris extrusa</name>
    <name type="common">Bark spider</name>
    <name type="synonym">Caerostris bankana</name>
    <dbReference type="NCBI Taxonomy" id="172846"/>
    <lineage>
        <taxon>Eukaryota</taxon>
        <taxon>Metazoa</taxon>
        <taxon>Ecdysozoa</taxon>
        <taxon>Arthropoda</taxon>
        <taxon>Chelicerata</taxon>
        <taxon>Arachnida</taxon>
        <taxon>Araneae</taxon>
        <taxon>Araneomorphae</taxon>
        <taxon>Entelegynae</taxon>
        <taxon>Araneoidea</taxon>
        <taxon>Araneidae</taxon>
        <taxon>Caerostris</taxon>
    </lineage>
</organism>
<dbReference type="Proteomes" id="UP001054945">
    <property type="component" value="Unassembled WGS sequence"/>
</dbReference>
<name>A0AAV4Y8F2_CAEEX</name>
<evidence type="ECO:0000313" key="2">
    <source>
        <dbReference type="Proteomes" id="UP001054945"/>
    </source>
</evidence>